<evidence type="ECO:0000259" key="1">
    <source>
        <dbReference type="Pfam" id="PF03102"/>
    </source>
</evidence>
<dbReference type="SUPFAM" id="SSF51569">
    <property type="entry name" value="Aldolase"/>
    <property type="match status" value="1"/>
</dbReference>
<reference evidence="3" key="1">
    <citation type="submission" date="2023-07" db="EMBL/GenBank/DDBJ databases">
        <title>The genome sequence of Rhodocytophaga aerolata KACC 12507.</title>
        <authorList>
            <person name="Zhang X."/>
        </authorList>
    </citation>
    <scope>NUCLEOTIDE SEQUENCE</scope>
    <source>
        <strain evidence="3">KACC 12507</strain>
    </source>
</reference>
<dbReference type="EMBL" id="JAUKPO010000040">
    <property type="protein sequence ID" value="MDO1451002.1"/>
    <property type="molecule type" value="Genomic_DNA"/>
</dbReference>
<evidence type="ECO:0000313" key="4">
    <source>
        <dbReference type="Proteomes" id="UP001168528"/>
    </source>
</evidence>
<proteinExistence type="predicted"/>
<protein>
    <submittedName>
        <fullName evidence="3">N-acetylneuraminate synthase family protein</fullName>
    </submittedName>
</protein>
<accession>A0ABT8RJP3</accession>
<name>A0ABT8RJP3_9BACT</name>
<dbReference type="Pfam" id="PF03102">
    <property type="entry name" value="NeuB"/>
    <property type="match status" value="1"/>
</dbReference>
<dbReference type="Gene3D" id="3.90.1210.10">
    <property type="entry name" value="Antifreeze-like/N-acetylneuraminic acid synthase C-terminal domain"/>
    <property type="match status" value="1"/>
</dbReference>
<gene>
    <name evidence="3" type="ORF">Q0590_32305</name>
</gene>
<dbReference type="InterPro" id="IPR013096">
    <property type="entry name" value="Cupin_2"/>
</dbReference>
<feature type="domain" description="Cupin type-2" evidence="2">
    <location>
        <begin position="402"/>
        <end position="459"/>
    </location>
</feature>
<dbReference type="InterPro" id="IPR051690">
    <property type="entry name" value="PseI-like"/>
</dbReference>
<comment type="caution">
    <text evidence="3">The sequence shown here is derived from an EMBL/GenBank/DDBJ whole genome shotgun (WGS) entry which is preliminary data.</text>
</comment>
<dbReference type="SUPFAM" id="SSF51182">
    <property type="entry name" value="RmlC-like cupins"/>
    <property type="match status" value="1"/>
</dbReference>
<dbReference type="Pfam" id="PF07883">
    <property type="entry name" value="Cupin_2"/>
    <property type="match status" value="1"/>
</dbReference>
<organism evidence="3 4">
    <name type="scientific">Rhodocytophaga aerolata</name>
    <dbReference type="NCBI Taxonomy" id="455078"/>
    <lineage>
        <taxon>Bacteria</taxon>
        <taxon>Pseudomonadati</taxon>
        <taxon>Bacteroidota</taxon>
        <taxon>Cytophagia</taxon>
        <taxon>Cytophagales</taxon>
        <taxon>Rhodocytophagaceae</taxon>
        <taxon>Rhodocytophaga</taxon>
    </lineage>
</organism>
<dbReference type="Gene3D" id="2.60.120.10">
    <property type="entry name" value="Jelly Rolls"/>
    <property type="match status" value="1"/>
</dbReference>
<dbReference type="InterPro" id="IPR013132">
    <property type="entry name" value="PseI/NeuA/B-like_N"/>
</dbReference>
<evidence type="ECO:0000259" key="2">
    <source>
        <dbReference type="Pfam" id="PF07883"/>
    </source>
</evidence>
<dbReference type="Proteomes" id="UP001168528">
    <property type="component" value="Unassembled WGS sequence"/>
</dbReference>
<sequence>MNQLFNDLFIFEMANNHQGDVNHGLAIIKAMGEIKRKYAINAGVKFQYRQLDTFIHPDYRHDTKAKHISRFLSTELTKEQFHTLVKATREEGLVTICTPFDEESVDLIVEQGIEIIKVASCSADDWPLLKKIVKANKPVIASTGGLDLPKIDNLVSFLSHKATNNFAILHCVGIYPSPNEVLHLNYVERLIKRYPGVTIGYSGHEAPDNYEVVQIAVAKGACIFERHVGLPTDTIKLNAYSMNPAQVDTWIAAAQRARTICGSPDKAITQEEVDSLLSLKRGVFARREIKKGQEITAEDVFFAMPCAKGQLTSGEFGQYRTKWVASRNYKPKEGIFEQSQPDLYKNIRAIIHQAKGMLTEAQINLGNEFEVELSHHYGLEQFPQTGCLIVNLMNREYCKKLIVVLPGQTHPLHKHKRKEETFHLLCGDLTLKLDEKVFQLKPGDMHLIERETWHSFFSEKGAIFEEVSTTHYRNDSYYQDERISVLDPIQRKTVLDTF</sequence>
<keyword evidence="4" id="KW-1185">Reference proteome</keyword>
<dbReference type="InterPro" id="IPR014710">
    <property type="entry name" value="RmlC-like_jellyroll"/>
</dbReference>
<dbReference type="PANTHER" id="PTHR42966:SF1">
    <property type="entry name" value="SIALIC ACID SYNTHASE"/>
    <property type="match status" value="1"/>
</dbReference>
<dbReference type="InterPro" id="IPR011051">
    <property type="entry name" value="RmlC_Cupin_sf"/>
</dbReference>
<dbReference type="RefSeq" id="WP_302041802.1">
    <property type="nucleotide sequence ID" value="NZ_JAUKPO010000040.1"/>
</dbReference>
<dbReference type="Gene3D" id="3.20.20.70">
    <property type="entry name" value="Aldolase class I"/>
    <property type="match status" value="1"/>
</dbReference>
<feature type="domain" description="PseI/NeuA/B-like" evidence="1">
    <location>
        <begin position="44"/>
        <end position="264"/>
    </location>
</feature>
<dbReference type="PANTHER" id="PTHR42966">
    <property type="entry name" value="N-ACETYLNEURAMINATE SYNTHASE"/>
    <property type="match status" value="1"/>
</dbReference>
<evidence type="ECO:0000313" key="3">
    <source>
        <dbReference type="EMBL" id="MDO1451002.1"/>
    </source>
</evidence>
<dbReference type="InterPro" id="IPR013785">
    <property type="entry name" value="Aldolase_TIM"/>
</dbReference>